<organism evidence="1 2">
    <name type="scientific">Mesorhizobium argentiipisi</name>
    <dbReference type="NCBI Taxonomy" id="3015175"/>
    <lineage>
        <taxon>Bacteria</taxon>
        <taxon>Pseudomonadati</taxon>
        <taxon>Pseudomonadota</taxon>
        <taxon>Alphaproteobacteria</taxon>
        <taxon>Hyphomicrobiales</taxon>
        <taxon>Phyllobacteriaceae</taxon>
        <taxon>Mesorhizobium</taxon>
    </lineage>
</organism>
<dbReference type="EMBL" id="JAPYKO010000003">
    <property type="protein sequence ID" value="MEI9401701.1"/>
    <property type="molecule type" value="Genomic_DNA"/>
</dbReference>
<dbReference type="Gene3D" id="3.30.450.40">
    <property type="match status" value="1"/>
</dbReference>
<evidence type="ECO:0008006" key="3">
    <source>
        <dbReference type="Google" id="ProtNLM"/>
    </source>
</evidence>
<evidence type="ECO:0000313" key="1">
    <source>
        <dbReference type="EMBL" id="MEI9401701.1"/>
    </source>
</evidence>
<name>A0ABU8K7W3_9HYPH</name>
<evidence type="ECO:0000313" key="2">
    <source>
        <dbReference type="Proteomes" id="UP001366503"/>
    </source>
</evidence>
<dbReference type="RefSeq" id="WP_337092031.1">
    <property type="nucleotide sequence ID" value="NZ_JAPYKO010000003.1"/>
</dbReference>
<protein>
    <recommendedName>
        <fullName evidence="3">GAF domain-containing protein</fullName>
    </recommendedName>
</protein>
<dbReference type="Proteomes" id="UP001366503">
    <property type="component" value="Unassembled WGS sequence"/>
</dbReference>
<accession>A0ABU8K7W3</accession>
<reference evidence="1 2" key="1">
    <citation type="submission" date="2022-12" db="EMBL/GenBank/DDBJ databases">
        <authorList>
            <person name="Muema E."/>
        </authorList>
    </citation>
    <scope>NUCLEOTIDE SEQUENCE [LARGE SCALE GENOMIC DNA]</scope>
    <source>
        <strain evidence="2">1330</strain>
    </source>
</reference>
<dbReference type="InterPro" id="IPR029016">
    <property type="entry name" value="GAF-like_dom_sf"/>
</dbReference>
<comment type="caution">
    <text evidence="1">The sequence shown here is derived from an EMBL/GenBank/DDBJ whole genome shotgun (WGS) entry which is preliminary data.</text>
</comment>
<keyword evidence="2" id="KW-1185">Reference proteome</keyword>
<proteinExistence type="predicted"/>
<gene>
    <name evidence="1" type="ORF">O7A05_05785</name>
</gene>
<sequence length="58" mass="6401">MELAAAGKAAVALYGREHYFACHCHLSCMAAPMLDSSGRILGRLDASYSNEARYFCWN</sequence>